<organism evidence="2 3">
    <name type="scientific">Alteromonas pelagimontana</name>
    <dbReference type="NCBI Taxonomy" id="1858656"/>
    <lineage>
        <taxon>Bacteria</taxon>
        <taxon>Pseudomonadati</taxon>
        <taxon>Pseudomonadota</taxon>
        <taxon>Gammaproteobacteria</taxon>
        <taxon>Alteromonadales</taxon>
        <taxon>Alteromonadaceae</taxon>
        <taxon>Alteromonas/Salinimonas group</taxon>
        <taxon>Alteromonas</taxon>
    </lineage>
</organism>
<dbReference type="Proteomes" id="UP000219285">
    <property type="component" value="Chromosome"/>
</dbReference>
<feature type="region of interest" description="Disordered" evidence="1">
    <location>
        <begin position="53"/>
        <end position="74"/>
    </location>
</feature>
<proteinExistence type="predicted"/>
<dbReference type="InterPro" id="IPR001969">
    <property type="entry name" value="Aspartic_peptidase_AS"/>
</dbReference>
<reference evidence="3" key="1">
    <citation type="submission" date="2014-12" db="EMBL/GenBank/DDBJ databases">
        <title>Complete genome sequence of a multi-drug resistant Klebsiella pneumoniae.</title>
        <authorList>
            <person name="Hua X."/>
            <person name="Chen Q."/>
            <person name="Li X."/>
            <person name="Feng Y."/>
            <person name="Ruan Z."/>
            <person name="Yu Y."/>
        </authorList>
    </citation>
    <scope>NUCLEOTIDE SEQUENCE [LARGE SCALE GENOMIC DNA]</scope>
    <source>
        <strain evidence="3">5.12</strain>
    </source>
</reference>
<reference evidence="2 3" key="2">
    <citation type="submission" date="2020-04" db="EMBL/GenBank/DDBJ databases">
        <title>Complete genome sequence of Alteromonas pelagimontana 5.12T.</title>
        <authorList>
            <person name="Sinha R.K."/>
            <person name="Krishnan K.P."/>
            <person name="Kurian J.P."/>
        </authorList>
    </citation>
    <scope>NUCLEOTIDE SEQUENCE [LARGE SCALE GENOMIC DNA]</scope>
    <source>
        <strain evidence="2 3">5.12</strain>
    </source>
</reference>
<dbReference type="InterPro" id="IPR011969">
    <property type="entry name" value="Clan_AA_Asp_peptidase_C"/>
</dbReference>
<dbReference type="AlphaFoldDB" id="A0A6M4MGX7"/>
<feature type="region of interest" description="Disordered" evidence="1">
    <location>
        <begin position="225"/>
        <end position="249"/>
    </location>
</feature>
<dbReference type="OrthoDB" id="5697241at2"/>
<dbReference type="GO" id="GO:0004190">
    <property type="term" value="F:aspartic-type endopeptidase activity"/>
    <property type="evidence" value="ECO:0007669"/>
    <property type="project" value="InterPro"/>
</dbReference>
<dbReference type="GO" id="GO:0006508">
    <property type="term" value="P:proteolysis"/>
    <property type="evidence" value="ECO:0007669"/>
    <property type="project" value="UniProtKB-KW"/>
</dbReference>
<accession>A0A6M4MGX7</accession>
<dbReference type="CDD" id="cd05483">
    <property type="entry name" value="retropepsin_like_bacteria"/>
    <property type="match status" value="1"/>
</dbReference>
<dbReference type="InterPro" id="IPR021109">
    <property type="entry name" value="Peptidase_aspartic_dom_sf"/>
</dbReference>
<dbReference type="Pfam" id="PF13975">
    <property type="entry name" value="gag-asp_proteas"/>
    <property type="match status" value="1"/>
</dbReference>
<name>A0A6M4MGX7_9ALTE</name>
<dbReference type="RefSeq" id="WP_075609789.1">
    <property type="nucleotide sequence ID" value="NZ_CP052766.1"/>
</dbReference>
<keyword evidence="2" id="KW-0645">Protease</keyword>
<evidence type="ECO:0000313" key="2">
    <source>
        <dbReference type="EMBL" id="QJR82217.1"/>
    </source>
</evidence>
<dbReference type="PROSITE" id="PS00141">
    <property type="entry name" value="ASP_PROTEASE"/>
    <property type="match status" value="1"/>
</dbReference>
<dbReference type="SUPFAM" id="SSF50630">
    <property type="entry name" value="Acid proteases"/>
    <property type="match status" value="1"/>
</dbReference>
<dbReference type="EMBL" id="CP052766">
    <property type="protein sequence ID" value="QJR82217.1"/>
    <property type="molecule type" value="Genomic_DNA"/>
</dbReference>
<sequence length="378" mass="41050">MKTAVAVLSLLLIISLSLNVWYWSSNHKAASAVPDSATAAPATPVRSANINISAVAPDSPPGPENTAAEDKSEDAQELSRIKSWIRNGEFAQAATAINERLRLTPDDIELLLLEADIIAKTQPLSDAIIHYYSLLDLSLPPSTRGDIENRISTLMQNAIEQLKKDRAWDLLARFLEPLFQLMPQDRSIIVALADAYARQNKLTLMEDVLASLPPNDYQASAIRKRVQDETELPSATGDTDSAPPANAKPDAVTQIPLTRAGDHFIVEVKVTDLPVPLLIDTGASTTAVSSQLFADIKNRAHVDFVGVFDVNTAAGKIRAPLVQLSSLEIGPYRLKDVSVLVLPVDAISGAQGLLGMNILKQFDFRIDQQGKILMLRPL</sequence>
<dbReference type="Gene3D" id="2.40.70.10">
    <property type="entry name" value="Acid Proteases"/>
    <property type="match status" value="1"/>
</dbReference>
<gene>
    <name evidence="2" type="ORF">CA267_016405</name>
</gene>
<keyword evidence="2" id="KW-0378">Hydrolase</keyword>
<evidence type="ECO:0000313" key="3">
    <source>
        <dbReference type="Proteomes" id="UP000219285"/>
    </source>
</evidence>
<dbReference type="InterPro" id="IPR034122">
    <property type="entry name" value="Retropepsin-like_bacterial"/>
</dbReference>
<evidence type="ECO:0000256" key="1">
    <source>
        <dbReference type="SAM" id="MobiDB-lite"/>
    </source>
</evidence>
<dbReference type="NCBIfam" id="TIGR02281">
    <property type="entry name" value="clan_AA_DTGA"/>
    <property type="match status" value="1"/>
</dbReference>
<keyword evidence="3" id="KW-1185">Reference proteome</keyword>
<protein>
    <submittedName>
        <fullName evidence="2">Clan AA aspartic protease</fullName>
    </submittedName>
</protein>
<dbReference type="KEGG" id="apel:CA267_016405"/>